<dbReference type="InterPro" id="IPR022893">
    <property type="entry name" value="Shikimate_DH_fam"/>
</dbReference>
<feature type="domain" description="Shikimate dehydrogenase substrate binding N-terminal" evidence="10">
    <location>
        <begin position="11"/>
        <end position="99"/>
    </location>
</feature>
<dbReference type="GO" id="GO:0008652">
    <property type="term" value="P:amino acid biosynthetic process"/>
    <property type="evidence" value="ECO:0007669"/>
    <property type="project" value="UniProtKB-KW"/>
</dbReference>
<feature type="binding site" evidence="8">
    <location>
        <begin position="139"/>
        <end position="143"/>
    </location>
    <ligand>
        <name>NADP(+)</name>
        <dbReference type="ChEBI" id="CHEBI:58349"/>
    </ligand>
</feature>
<dbReference type="InterPro" id="IPR046346">
    <property type="entry name" value="Aminoacid_DH-like_N_sf"/>
</dbReference>
<organism evidence="12 13">
    <name type="scientific">Sneathiella litorea</name>
    <dbReference type="NCBI Taxonomy" id="2606216"/>
    <lineage>
        <taxon>Bacteria</taxon>
        <taxon>Pseudomonadati</taxon>
        <taxon>Pseudomonadota</taxon>
        <taxon>Alphaproteobacteria</taxon>
        <taxon>Sneathiellales</taxon>
        <taxon>Sneathiellaceae</taxon>
        <taxon>Sneathiella</taxon>
    </lineage>
</organism>
<feature type="binding site" evidence="8">
    <location>
        <position position="228"/>
    </location>
    <ligand>
        <name>NADP(+)</name>
        <dbReference type="ChEBI" id="CHEBI:58349"/>
    </ligand>
</feature>
<dbReference type="SUPFAM" id="SSF53223">
    <property type="entry name" value="Aminoacid dehydrogenase-like, N-terminal domain"/>
    <property type="match status" value="1"/>
</dbReference>
<feature type="domain" description="Quinate/shikimate 5-dehydrogenase/glutamyl-tRNA reductase" evidence="9">
    <location>
        <begin position="128"/>
        <end position="203"/>
    </location>
</feature>
<dbReference type="AlphaFoldDB" id="A0A6L8W5L1"/>
<dbReference type="InterPro" id="IPR036291">
    <property type="entry name" value="NAD(P)-bd_dom_sf"/>
</dbReference>
<evidence type="ECO:0000313" key="12">
    <source>
        <dbReference type="EMBL" id="MZR29782.1"/>
    </source>
</evidence>
<dbReference type="EMBL" id="WTUW01000001">
    <property type="protein sequence ID" value="MZR29782.1"/>
    <property type="molecule type" value="Genomic_DNA"/>
</dbReference>
<keyword evidence="13" id="KW-1185">Reference proteome</keyword>
<evidence type="ECO:0000256" key="3">
    <source>
        <dbReference type="ARBA" id="ARBA00022605"/>
    </source>
</evidence>
<comment type="caution">
    <text evidence="8">Lacks conserved residue(s) required for the propagation of feature annotation.</text>
</comment>
<evidence type="ECO:0000313" key="13">
    <source>
        <dbReference type="Proteomes" id="UP000476030"/>
    </source>
</evidence>
<evidence type="ECO:0000256" key="7">
    <source>
        <dbReference type="ARBA" id="ARBA00049442"/>
    </source>
</evidence>
<sequence length="288" mass="30554">MTGKITKIAGVMGWPISHSLSPRLHGYWIDKYGLDADYRAWPVKPEELGGTFSQLKENCAAEGGVFRGTNLTIPLKETAFDVVDILDPSAKRIGAVNTVVVGEDGRLTGRNTDGIGFIDSLAEHVNTDVLRGGTAVLLGAGGAARAIAVALTDLGMAKIIICNRSTSRAETLAGHVGTHAEAALWETRNNHLLDADILVNCTSLGMTGQPPLEISLDLLKKSAIVSDIVYVPLETDLLKAAKSRGNIAVDGLGMLLHQAKAGFEAWFGVTPEVDTALRRHVLDGLKGK</sequence>
<feature type="binding site" evidence="8">
    <location>
        <begin position="19"/>
        <end position="21"/>
    </location>
    <ligand>
        <name>shikimate</name>
        <dbReference type="ChEBI" id="CHEBI:36208"/>
    </ligand>
</feature>
<dbReference type="InterPro" id="IPR011342">
    <property type="entry name" value="Shikimate_DH"/>
</dbReference>
<proteinExistence type="inferred from homology"/>
<keyword evidence="6 8" id="KW-0057">Aromatic amino acid biosynthesis</keyword>
<feature type="binding site" evidence="8">
    <location>
        <position position="113"/>
    </location>
    <ligand>
        <name>shikimate</name>
        <dbReference type="ChEBI" id="CHEBI:36208"/>
    </ligand>
</feature>
<dbReference type="InterPro" id="IPR013708">
    <property type="entry name" value="Shikimate_DH-bd_N"/>
</dbReference>
<feature type="binding site" evidence="8">
    <location>
        <position position="72"/>
    </location>
    <ligand>
        <name>shikimate</name>
        <dbReference type="ChEBI" id="CHEBI:36208"/>
    </ligand>
</feature>
<comment type="caution">
    <text evidence="12">The sequence shown here is derived from an EMBL/GenBank/DDBJ whole genome shotgun (WGS) entry which is preliminary data.</text>
</comment>
<protein>
    <recommendedName>
        <fullName evidence="2 8">Shikimate dehydrogenase (NADP(+))</fullName>
        <shortName evidence="8">SDH</shortName>
        <ecNumber evidence="2 8">1.1.1.25</ecNumber>
    </recommendedName>
</protein>
<feature type="binding site" evidence="8">
    <location>
        <position position="230"/>
    </location>
    <ligand>
        <name>shikimate</name>
        <dbReference type="ChEBI" id="CHEBI:36208"/>
    </ligand>
</feature>
<feature type="binding site" evidence="8">
    <location>
        <position position="97"/>
    </location>
    <ligand>
        <name>shikimate</name>
        <dbReference type="ChEBI" id="CHEBI:36208"/>
    </ligand>
</feature>
<dbReference type="Gene3D" id="3.40.50.720">
    <property type="entry name" value="NAD(P)-binding Rossmann-like Domain"/>
    <property type="match status" value="1"/>
</dbReference>
<reference evidence="12 13" key="1">
    <citation type="submission" date="2019-12" db="EMBL/GenBank/DDBJ databases">
        <title>Snethiella sp. nov. sp. isolated from sea sand.</title>
        <authorList>
            <person name="Kim J."/>
            <person name="Jeong S.E."/>
            <person name="Jung H.S."/>
            <person name="Jeon C.O."/>
        </authorList>
    </citation>
    <scope>NUCLEOTIDE SEQUENCE [LARGE SCALE GENOMIC DNA]</scope>
    <source>
        <strain evidence="12 13">DP05</strain>
    </source>
</reference>
<dbReference type="GO" id="GO:0019632">
    <property type="term" value="P:shikimate metabolic process"/>
    <property type="evidence" value="ECO:0007669"/>
    <property type="project" value="InterPro"/>
</dbReference>
<evidence type="ECO:0000256" key="6">
    <source>
        <dbReference type="ARBA" id="ARBA00023141"/>
    </source>
</evidence>
<dbReference type="GO" id="GO:0009423">
    <property type="term" value="P:chorismate biosynthetic process"/>
    <property type="evidence" value="ECO:0007669"/>
    <property type="project" value="UniProtKB-UniRule"/>
</dbReference>
<gene>
    <name evidence="8" type="primary">aroE</name>
    <name evidence="12" type="ORF">GQE98_03945</name>
</gene>
<dbReference type="CDD" id="cd01065">
    <property type="entry name" value="NAD_bind_Shikimate_DH"/>
    <property type="match status" value="1"/>
</dbReference>
<dbReference type="Pfam" id="PF08501">
    <property type="entry name" value="Shikimate_dh_N"/>
    <property type="match status" value="1"/>
</dbReference>
<keyword evidence="4 8" id="KW-0521">NADP</keyword>
<evidence type="ECO:0000259" key="9">
    <source>
        <dbReference type="Pfam" id="PF01488"/>
    </source>
</evidence>
<accession>A0A6L8W5L1</accession>
<dbReference type="Pfam" id="PF18317">
    <property type="entry name" value="SDH_C"/>
    <property type="match status" value="1"/>
</dbReference>
<dbReference type="GO" id="GO:0009073">
    <property type="term" value="P:aromatic amino acid family biosynthetic process"/>
    <property type="evidence" value="ECO:0007669"/>
    <property type="project" value="UniProtKB-KW"/>
</dbReference>
<name>A0A6L8W5L1_9PROT</name>
<dbReference type="InterPro" id="IPR006151">
    <property type="entry name" value="Shikm_DH/Glu-tRNA_Rdtase"/>
</dbReference>
<evidence type="ECO:0000259" key="10">
    <source>
        <dbReference type="Pfam" id="PF08501"/>
    </source>
</evidence>
<comment type="subunit">
    <text evidence="8">Homodimer.</text>
</comment>
<dbReference type="NCBIfam" id="NF001312">
    <property type="entry name" value="PRK00258.1-4"/>
    <property type="match status" value="1"/>
</dbReference>
<evidence type="ECO:0000256" key="4">
    <source>
        <dbReference type="ARBA" id="ARBA00022857"/>
    </source>
</evidence>
<comment type="function">
    <text evidence="8">Involved in the biosynthesis of the chorismate, which leads to the biosynthesis of aromatic amino acids. Catalyzes the reversible NADPH linked reduction of 3-dehydroshikimate (DHSA) to yield shikimate (SA).</text>
</comment>
<feature type="binding site" evidence="8">
    <location>
        <position position="251"/>
    </location>
    <ligand>
        <name>NADP(+)</name>
        <dbReference type="ChEBI" id="CHEBI:58349"/>
    </ligand>
</feature>
<evidence type="ECO:0000256" key="1">
    <source>
        <dbReference type="ARBA" id="ARBA00004871"/>
    </source>
</evidence>
<dbReference type="Gene3D" id="3.40.50.10860">
    <property type="entry name" value="Leucine Dehydrogenase, chain A, domain 1"/>
    <property type="match status" value="1"/>
</dbReference>
<dbReference type="InterPro" id="IPR041121">
    <property type="entry name" value="SDH_C"/>
</dbReference>
<dbReference type="UniPathway" id="UPA00053">
    <property type="reaction ID" value="UER00087"/>
</dbReference>
<dbReference type="PANTHER" id="PTHR21089">
    <property type="entry name" value="SHIKIMATE DEHYDROGENASE"/>
    <property type="match status" value="1"/>
</dbReference>
<dbReference type="SUPFAM" id="SSF51735">
    <property type="entry name" value="NAD(P)-binding Rossmann-fold domains"/>
    <property type="match status" value="1"/>
</dbReference>
<feature type="binding site" evidence="8">
    <location>
        <position position="258"/>
    </location>
    <ligand>
        <name>shikimate</name>
        <dbReference type="ChEBI" id="CHEBI:36208"/>
    </ligand>
</feature>
<dbReference type="RefSeq" id="WP_161314296.1">
    <property type="nucleotide sequence ID" value="NZ_WTUW01000001.1"/>
</dbReference>
<evidence type="ECO:0000256" key="5">
    <source>
        <dbReference type="ARBA" id="ARBA00023002"/>
    </source>
</evidence>
<comment type="catalytic activity">
    <reaction evidence="7 8">
        <text>shikimate + NADP(+) = 3-dehydroshikimate + NADPH + H(+)</text>
        <dbReference type="Rhea" id="RHEA:17737"/>
        <dbReference type="ChEBI" id="CHEBI:15378"/>
        <dbReference type="ChEBI" id="CHEBI:16630"/>
        <dbReference type="ChEBI" id="CHEBI:36208"/>
        <dbReference type="ChEBI" id="CHEBI:57783"/>
        <dbReference type="ChEBI" id="CHEBI:58349"/>
        <dbReference type="EC" id="1.1.1.25"/>
    </reaction>
</comment>
<dbReference type="PANTHER" id="PTHR21089:SF1">
    <property type="entry name" value="BIFUNCTIONAL 3-DEHYDROQUINATE DEHYDRATASE_SHIKIMATE DEHYDROGENASE, CHLOROPLASTIC"/>
    <property type="match status" value="1"/>
</dbReference>
<dbReference type="HAMAP" id="MF_00222">
    <property type="entry name" value="Shikimate_DH_AroE"/>
    <property type="match status" value="1"/>
</dbReference>
<evidence type="ECO:0000256" key="8">
    <source>
        <dbReference type="HAMAP-Rule" id="MF_00222"/>
    </source>
</evidence>
<dbReference type="GO" id="GO:0005829">
    <property type="term" value="C:cytosol"/>
    <property type="evidence" value="ECO:0007669"/>
    <property type="project" value="TreeGrafter"/>
</dbReference>
<dbReference type="GO" id="GO:0004764">
    <property type="term" value="F:shikimate 3-dehydrogenase (NADP+) activity"/>
    <property type="evidence" value="ECO:0007669"/>
    <property type="project" value="UniProtKB-UniRule"/>
</dbReference>
<dbReference type="Pfam" id="PF01488">
    <property type="entry name" value="Shikimate_DH"/>
    <property type="match status" value="1"/>
</dbReference>
<dbReference type="EC" id="1.1.1.25" evidence="2 8"/>
<comment type="similarity">
    <text evidence="8">Belongs to the shikimate dehydrogenase family.</text>
</comment>
<dbReference type="Proteomes" id="UP000476030">
    <property type="component" value="Unassembled WGS sequence"/>
</dbReference>
<keyword evidence="3 8" id="KW-0028">Amino-acid biosynthesis</keyword>
<comment type="pathway">
    <text evidence="1 8">Metabolic intermediate biosynthesis; chorismate biosynthesis; chorismate from D-erythrose 4-phosphate and phosphoenolpyruvate: step 4/7.</text>
</comment>
<keyword evidence="5 8" id="KW-0560">Oxidoreductase</keyword>
<evidence type="ECO:0000259" key="11">
    <source>
        <dbReference type="Pfam" id="PF18317"/>
    </source>
</evidence>
<evidence type="ECO:0000256" key="2">
    <source>
        <dbReference type="ARBA" id="ARBA00012962"/>
    </source>
</evidence>
<feature type="domain" description="SDH C-terminal" evidence="11">
    <location>
        <begin position="251"/>
        <end position="275"/>
    </location>
</feature>
<dbReference type="NCBIfam" id="TIGR00507">
    <property type="entry name" value="aroE"/>
    <property type="match status" value="1"/>
</dbReference>
<feature type="active site" description="Proton acceptor" evidence="8">
    <location>
        <position position="76"/>
    </location>
</feature>
<dbReference type="GO" id="GO:0050661">
    <property type="term" value="F:NADP binding"/>
    <property type="evidence" value="ECO:0007669"/>
    <property type="project" value="InterPro"/>
</dbReference>